<dbReference type="RefSeq" id="WP_154755415.1">
    <property type="nucleotide sequence ID" value="NZ_WMBA01000004.1"/>
</dbReference>
<dbReference type="OrthoDB" id="4417174at2"/>
<evidence type="ECO:0000313" key="1">
    <source>
        <dbReference type="EMBL" id="MTD53164.1"/>
    </source>
</evidence>
<dbReference type="Proteomes" id="UP000440096">
    <property type="component" value="Unassembled WGS sequence"/>
</dbReference>
<dbReference type="SUPFAM" id="SSF49482">
    <property type="entry name" value="Aromatic compound dioxygenase"/>
    <property type="match status" value="1"/>
</dbReference>
<dbReference type="PANTHER" id="PTHR33711:SF9">
    <property type="entry name" value="PROTOCATECHUATE 3,4-DIOXYGENASE ALPHA CHAIN"/>
    <property type="match status" value="1"/>
</dbReference>
<dbReference type="EMBL" id="WMBA01000004">
    <property type="protein sequence ID" value="MTD53164.1"/>
    <property type="molecule type" value="Genomic_DNA"/>
</dbReference>
<accession>A0A6N7Z0Z5</accession>
<organism evidence="1 2">
    <name type="scientific">Amycolatopsis pithecellobii</name>
    <dbReference type="NCBI Taxonomy" id="664692"/>
    <lineage>
        <taxon>Bacteria</taxon>
        <taxon>Bacillati</taxon>
        <taxon>Actinomycetota</taxon>
        <taxon>Actinomycetes</taxon>
        <taxon>Pseudonocardiales</taxon>
        <taxon>Pseudonocardiaceae</taxon>
        <taxon>Amycolatopsis</taxon>
    </lineage>
</organism>
<dbReference type="InterPro" id="IPR015889">
    <property type="entry name" value="Intradiol_dOase_core"/>
</dbReference>
<protein>
    <submittedName>
        <fullName evidence="1">Protocatechuate 3,4-dioxygenase subunit alpha</fullName>
    </submittedName>
</protein>
<dbReference type="PANTHER" id="PTHR33711">
    <property type="entry name" value="DIOXYGENASE, PUTATIVE (AFU_ORTHOLOGUE AFUA_2G02910)-RELATED"/>
    <property type="match status" value="1"/>
</dbReference>
<sequence>MSDVISPSQTIGPLYGFALMFDGSERTVSADAGDAIRISGSVFDGEGKAIPYPDTLVELWQGDQWARARADEDGIFRFVVRKPVAAPLPDGRAQAPHFTVAVFASGLIKQVVTRLYFPDERENSADPVLGLVPEAERHRLVARRTVDGLTFDIHLQGAEESVFFDY</sequence>
<keyword evidence="1" id="KW-0560">Oxidoreductase</keyword>
<proteinExistence type="predicted"/>
<gene>
    <name evidence="1" type="ORF">GKO32_04105</name>
</gene>
<dbReference type="InterPro" id="IPR050770">
    <property type="entry name" value="Intradiol_RC_Dioxygenase"/>
</dbReference>
<reference evidence="1 2" key="1">
    <citation type="submission" date="2019-11" db="EMBL/GenBank/DDBJ databases">
        <title>Draft genome of Amycolatopsis RM579.</title>
        <authorList>
            <person name="Duangmal K."/>
            <person name="Mingma R."/>
        </authorList>
    </citation>
    <scope>NUCLEOTIDE SEQUENCE [LARGE SCALE GENOMIC DNA]</scope>
    <source>
        <strain evidence="1 2">RM579</strain>
    </source>
</reference>
<dbReference type="GO" id="GO:0016702">
    <property type="term" value="F:oxidoreductase activity, acting on single donors with incorporation of molecular oxygen, incorporation of two atoms of oxygen"/>
    <property type="evidence" value="ECO:0007669"/>
    <property type="project" value="InterPro"/>
</dbReference>
<comment type="caution">
    <text evidence="1">The sequence shown here is derived from an EMBL/GenBank/DDBJ whole genome shotgun (WGS) entry which is preliminary data.</text>
</comment>
<name>A0A6N7Z0Z5_9PSEU</name>
<keyword evidence="2" id="KW-1185">Reference proteome</keyword>
<evidence type="ECO:0000313" key="2">
    <source>
        <dbReference type="Proteomes" id="UP000440096"/>
    </source>
</evidence>
<keyword evidence="1" id="KW-0223">Dioxygenase</keyword>
<dbReference type="AlphaFoldDB" id="A0A6N7Z0Z5"/>
<dbReference type="GO" id="GO:0005506">
    <property type="term" value="F:iron ion binding"/>
    <property type="evidence" value="ECO:0007669"/>
    <property type="project" value="InterPro"/>
</dbReference>
<dbReference type="Gene3D" id="2.60.130.10">
    <property type="entry name" value="Aromatic compound dioxygenase"/>
    <property type="match status" value="2"/>
</dbReference>